<evidence type="ECO:0000313" key="3">
    <source>
        <dbReference type="EMBL" id="AGA76989.1"/>
    </source>
</evidence>
<dbReference type="eggNOG" id="COG2265">
    <property type="taxonomic scope" value="Bacteria"/>
</dbReference>
<sequence length="397" mass="44775">MELSTIYTPELFQFVQDHLQEDPAQLLLKHRSSEKFDLKEAVAQIAARQKGQRKLPEWAANDAVIFPPAVSLEQCSSAQTAAFKQQIASGKSLVDLTGGFGVDAYYLGQHFEEVVYVERQEKLSAIAKHNFSVLPNAGSKYRVHCADAITFLNTLEDKVDWMYLDPARRGGGNQKLYQLADCEPNVVSHWDVLAMKSRHILIKASPMLDIKEAMRELPELNEVHVVAVKNEVKELLLVWKEEGKGKMQVFAWSLPSPVPFCFDFDEEAGAVAAFGLPEKYLILPSAAILKAGAFKAFGKHYGLQKLHPHTHLYTSSKNPAQKHFQGRVFEIIEEVRVDKKTIKKQFPTGKVNVISRNHPMKPDALKKKFRLRDGGEDYLIMCTVSDGSPKAYHCRRN</sequence>
<feature type="domain" description="PG-1098 ferredoxin-like" evidence="2">
    <location>
        <begin position="280"/>
        <end position="317"/>
    </location>
</feature>
<dbReference type="InterPro" id="IPR054168">
    <property type="entry name" value="PG_1098_Fer"/>
</dbReference>
<dbReference type="KEGG" id="evi:Echvi_0712"/>
<dbReference type="Pfam" id="PF18096">
    <property type="entry name" value="Thump_like"/>
    <property type="match status" value="1"/>
</dbReference>
<evidence type="ECO:0000259" key="1">
    <source>
        <dbReference type="Pfam" id="PF18096"/>
    </source>
</evidence>
<name>L0FSV1_ECHVK</name>
<protein>
    <submittedName>
        <fullName evidence="3">Uncharacterized protein</fullName>
    </submittedName>
</protein>
<organism evidence="3 4">
    <name type="scientific">Echinicola vietnamensis (strain DSM 17526 / LMG 23754 / KMM 6221)</name>
    <dbReference type="NCBI Taxonomy" id="926556"/>
    <lineage>
        <taxon>Bacteria</taxon>
        <taxon>Pseudomonadati</taxon>
        <taxon>Bacteroidota</taxon>
        <taxon>Cytophagia</taxon>
        <taxon>Cytophagales</taxon>
        <taxon>Cyclobacteriaceae</taxon>
        <taxon>Echinicola</taxon>
    </lineage>
</organism>
<dbReference type="AlphaFoldDB" id="L0FSV1"/>
<dbReference type="SUPFAM" id="SSF53335">
    <property type="entry name" value="S-adenosyl-L-methionine-dependent methyltransferases"/>
    <property type="match status" value="1"/>
</dbReference>
<proteinExistence type="predicted"/>
<dbReference type="InterPro" id="IPR029063">
    <property type="entry name" value="SAM-dependent_MTases_sf"/>
</dbReference>
<accession>L0FSV1</accession>
<dbReference type="Proteomes" id="UP000010796">
    <property type="component" value="Chromosome"/>
</dbReference>
<dbReference type="InterPro" id="IPR041497">
    <property type="entry name" value="Thump-like"/>
</dbReference>
<dbReference type="Pfam" id="PF22013">
    <property type="entry name" value="PG_1098_Fer"/>
    <property type="match status" value="1"/>
</dbReference>
<dbReference type="HOGENOM" id="CLU_038123_0_0_10"/>
<gene>
    <name evidence="3" type="ordered locus">Echvi_0712</name>
</gene>
<keyword evidence="4" id="KW-1185">Reference proteome</keyword>
<dbReference type="EMBL" id="CP003346">
    <property type="protein sequence ID" value="AGA76989.1"/>
    <property type="molecule type" value="Genomic_DNA"/>
</dbReference>
<dbReference type="OrthoDB" id="1000417at2"/>
<dbReference type="Gene3D" id="1.10.10.1110">
    <property type="entry name" value="Methyltransferase PG1098, N-terminal domain"/>
    <property type="match status" value="1"/>
</dbReference>
<reference evidence="4" key="1">
    <citation type="submission" date="2012-02" db="EMBL/GenBank/DDBJ databases">
        <title>The complete genome of Echinicola vietnamensis DSM 17526.</title>
        <authorList>
            <person name="Lucas S."/>
            <person name="Copeland A."/>
            <person name="Lapidus A."/>
            <person name="Glavina del Rio T."/>
            <person name="Dalin E."/>
            <person name="Tice H."/>
            <person name="Bruce D."/>
            <person name="Goodwin L."/>
            <person name="Pitluck S."/>
            <person name="Peters L."/>
            <person name="Ovchinnikova G."/>
            <person name="Teshima H."/>
            <person name="Kyrpides N."/>
            <person name="Mavromatis K."/>
            <person name="Ivanova N."/>
            <person name="Brettin T."/>
            <person name="Detter J.C."/>
            <person name="Han C."/>
            <person name="Larimer F."/>
            <person name="Land M."/>
            <person name="Hauser L."/>
            <person name="Markowitz V."/>
            <person name="Cheng J.-F."/>
            <person name="Hugenholtz P."/>
            <person name="Woyke T."/>
            <person name="Wu D."/>
            <person name="Brambilla E."/>
            <person name="Klenk H.-P."/>
            <person name="Eisen J.A."/>
        </authorList>
    </citation>
    <scope>NUCLEOTIDE SEQUENCE [LARGE SCALE GENOMIC DNA]</scope>
    <source>
        <strain evidence="4">DSM 17526 / LMG 23754 / KMM 6221</strain>
    </source>
</reference>
<dbReference type="STRING" id="926556.Echvi_0712"/>
<evidence type="ECO:0000313" key="4">
    <source>
        <dbReference type="Proteomes" id="UP000010796"/>
    </source>
</evidence>
<dbReference type="PATRIC" id="fig|926556.3.peg.712"/>
<dbReference type="RefSeq" id="WP_015264555.1">
    <property type="nucleotide sequence ID" value="NC_019904.1"/>
</dbReference>
<dbReference type="Gene3D" id="3.40.50.150">
    <property type="entry name" value="Vaccinia Virus protein VP39"/>
    <property type="match status" value="1"/>
</dbReference>
<evidence type="ECO:0000259" key="2">
    <source>
        <dbReference type="Pfam" id="PF22013"/>
    </source>
</evidence>
<feature type="domain" description="THUMP-like" evidence="1">
    <location>
        <begin position="326"/>
        <end position="396"/>
    </location>
</feature>